<dbReference type="Proteomes" id="UP001218218">
    <property type="component" value="Unassembled WGS sequence"/>
</dbReference>
<name>A0AAD6ZLG9_9AGAR</name>
<comment type="caution">
    <text evidence="2">The sequence shown here is derived from an EMBL/GenBank/DDBJ whole genome shotgun (WGS) entry which is preliminary data.</text>
</comment>
<dbReference type="EMBL" id="JARIHO010000040">
    <property type="protein sequence ID" value="KAJ7328102.1"/>
    <property type="molecule type" value="Genomic_DNA"/>
</dbReference>
<protein>
    <submittedName>
        <fullName evidence="2">Uncharacterized protein</fullName>
    </submittedName>
</protein>
<proteinExistence type="predicted"/>
<evidence type="ECO:0000313" key="2">
    <source>
        <dbReference type="EMBL" id="KAJ7328102.1"/>
    </source>
</evidence>
<keyword evidence="3" id="KW-1185">Reference proteome</keyword>
<feature type="chain" id="PRO_5042241407" evidence="1">
    <location>
        <begin position="20"/>
        <end position="127"/>
    </location>
</feature>
<sequence>MLALSTVFALLASSLAVDAAPGVQPSPDLGSVFSVYPGWDMDNGGTTSIFGGTEIDCRKACSPKAAVLPTRNVPYGVGNNGLPDCVLKNTVALNTFKTQSFDVSVGLVGFCGTFAPVGPSLCYTVPA</sequence>
<dbReference type="AlphaFoldDB" id="A0AAD6ZLG9"/>
<keyword evidence="1" id="KW-0732">Signal</keyword>
<organism evidence="2 3">
    <name type="scientific">Mycena albidolilacea</name>
    <dbReference type="NCBI Taxonomy" id="1033008"/>
    <lineage>
        <taxon>Eukaryota</taxon>
        <taxon>Fungi</taxon>
        <taxon>Dikarya</taxon>
        <taxon>Basidiomycota</taxon>
        <taxon>Agaricomycotina</taxon>
        <taxon>Agaricomycetes</taxon>
        <taxon>Agaricomycetidae</taxon>
        <taxon>Agaricales</taxon>
        <taxon>Marasmiineae</taxon>
        <taxon>Mycenaceae</taxon>
        <taxon>Mycena</taxon>
    </lineage>
</organism>
<accession>A0AAD6ZLG9</accession>
<evidence type="ECO:0000313" key="3">
    <source>
        <dbReference type="Proteomes" id="UP001218218"/>
    </source>
</evidence>
<feature type="signal peptide" evidence="1">
    <location>
        <begin position="1"/>
        <end position="19"/>
    </location>
</feature>
<gene>
    <name evidence="2" type="ORF">DFH08DRAFT_331750</name>
</gene>
<reference evidence="2" key="1">
    <citation type="submission" date="2023-03" db="EMBL/GenBank/DDBJ databases">
        <title>Massive genome expansion in bonnet fungi (Mycena s.s.) driven by repeated elements and novel gene families across ecological guilds.</title>
        <authorList>
            <consortium name="Lawrence Berkeley National Laboratory"/>
            <person name="Harder C.B."/>
            <person name="Miyauchi S."/>
            <person name="Viragh M."/>
            <person name="Kuo A."/>
            <person name="Thoen E."/>
            <person name="Andreopoulos B."/>
            <person name="Lu D."/>
            <person name="Skrede I."/>
            <person name="Drula E."/>
            <person name="Henrissat B."/>
            <person name="Morin E."/>
            <person name="Kohler A."/>
            <person name="Barry K."/>
            <person name="LaButti K."/>
            <person name="Morin E."/>
            <person name="Salamov A."/>
            <person name="Lipzen A."/>
            <person name="Mereny Z."/>
            <person name="Hegedus B."/>
            <person name="Baldrian P."/>
            <person name="Stursova M."/>
            <person name="Weitz H."/>
            <person name="Taylor A."/>
            <person name="Grigoriev I.V."/>
            <person name="Nagy L.G."/>
            <person name="Martin F."/>
            <person name="Kauserud H."/>
        </authorList>
    </citation>
    <scope>NUCLEOTIDE SEQUENCE</scope>
    <source>
        <strain evidence="2">CBHHK002</strain>
    </source>
</reference>
<evidence type="ECO:0000256" key="1">
    <source>
        <dbReference type="SAM" id="SignalP"/>
    </source>
</evidence>